<evidence type="ECO:0000313" key="2">
    <source>
        <dbReference type="EMBL" id="KMS97603.1"/>
    </source>
</evidence>
<protein>
    <submittedName>
        <fullName evidence="2">Uncharacterized protein</fullName>
    </submittedName>
</protein>
<evidence type="ECO:0000313" key="3">
    <source>
        <dbReference type="Proteomes" id="UP000035740"/>
    </source>
</evidence>
<sequence length="114" mass="12558">MIFSTSAFLSMVRRMAVAALIPCKVLDVEDGVGGRNDGFVSDCGEAERALLRRPRKEDLYSGDAQGTVIFHGAFTYRVRDFSHDFARLLMTSFAVDGVVLLVVRENSVGVDGRR</sequence>
<dbReference type="AlphaFoldDB" id="A0A0J8BC33"/>
<feature type="chain" id="PRO_5005294397" evidence="1">
    <location>
        <begin position="19"/>
        <end position="114"/>
    </location>
</feature>
<dbReference type="Proteomes" id="UP000035740">
    <property type="component" value="Unassembled WGS sequence"/>
</dbReference>
<name>A0A0J8BC33_BETVV</name>
<dbReference type="Gramene" id="KMS97603">
    <property type="protein sequence ID" value="KMS97603"/>
    <property type="gene ID" value="BVRB_5g125720"/>
</dbReference>
<organism evidence="2 3">
    <name type="scientific">Beta vulgaris subsp. vulgaris</name>
    <name type="common">Beet</name>
    <dbReference type="NCBI Taxonomy" id="3555"/>
    <lineage>
        <taxon>Eukaryota</taxon>
        <taxon>Viridiplantae</taxon>
        <taxon>Streptophyta</taxon>
        <taxon>Embryophyta</taxon>
        <taxon>Tracheophyta</taxon>
        <taxon>Spermatophyta</taxon>
        <taxon>Magnoliopsida</taxon>
        <taxon>eudicotyledons</taxon>
        <taxon>Gunneridae</taxon>
        <taxon>Pentapetalae</taxon>
        <taxon>Caryophyllales</taxon>
        <taxon>Chenopodiaceae</taxon>
        <taxon>Betoideae</taxon>
        <taxon>Beta</taxon>
    </lineage>
</organism>
<reference evidence="2 3" key="1">
    <citation type="journal article" date="2014" name="Nature">
        <title>The genome of the recently domesticated crop plant sugar beet (Beta vulgaris).</title>
        <authorList>
            <person name="Dohm J.C."/>
            <person name="Minoche A.E."/>
            <person name="Holtgrawe D."/>
            <person name="Capella-Gutierrez S."/>
            <person name="Zakrzewski F."/>
            <person name="Tafer H."/>
            <person name="Rupp O."/>
            <person name="Sorensen T.R."/>
            <person name="Stracke R."/>
            <person name="Reinhardt R."/>
            <person name="Goesmann A."/>
            <person name="Kraft T."/>
            <person name="Schulz B."/>
            <person name="Stadler P.F."/>
            <person name="Schmidt T."/>
            <person name="Gabaldon T."/>
            <person name="Lehrach H."/>
            <person name="Weisshaar B."/>
            <person name="Himmelbauer H."/>
        </authorList>
    </citation>
    <scope>NUCLEOTIDE SEQUENCE [LARGE SCALE GENOMIC DNA]</scope>
    <source>
        <tissue evidence="2">Taproot</tissue>
    </source>
</reference>
<feature type="signal peptide" evidence="1">
    <location>
        <begin position="1"/>
        <end position="18"/>
    </location>
</feature>
<dbReference type="EMBL" id="KQ090304">
    <property type="protein sequence ID" value="KMS97603.1"/>
    <property type="molecule type" value="Genomic_DNA"/>
</dbReference>
<evidence type="ECO:0000256" key="1">
    <source>
        <dbReference type="SAM" id="SignalP"/>
    </source>
</evidence>
<keyword evidence="3" id="KW-1185">Reference proteome</keyword>
<proteinExistence type="predicted"/>
<keyword evidence="1" id="KW-0732">Signal</keyword>
<accession>A0A0J8BC33</accession>
<gene>
    <name evidence="2" type="ORF">BVRB_5g125720</name>
</gene>